<dbReference type="Gene3D" id="3.40.50.1390">
    <property type="entry name" value="Resolvase, N-terminal catalytic domain"/>
    <property type="match status" value="1"/>
</dbReference>
<evidence type="ECO:0000256" key="3">
    <source>
        <dbReference type="ARBA" id="ARBA00023172"/>
    </source>
</evidence>
<dbReference type="GO" id="GO:0003677">
    <property type="term" value="F:DNA binding"/>
    <property type="evidence" value="ECO:0007669"/>
    <property type="project" value="UniProtKB-KW"/>
</dbReference>
<keyword evidence="1" id="KW-0229">DNA integration</keyword>
<dbReference type="CDD" id="cd00338">
    <property type="entry name" value="Ser_Recombinase"/>
    <property type="match status" value="1"/>
</dbReference>
<comment type="caution">
    <text evidence="7">The sequence shown here is derived from an EMBL/GenBank/DDBJ whole genome shotgun (WGS) entry which is preliminary data.</text>
</comment>
<dbReference type="InterPro" id="IPR038109">
    <property type="entry name" value="DNA_bind_recomb_sf"/>
</dbReference>
<name>A0A101KS07_RHILI</name>
<evidence type="ECO:0000256" key="2">
    <source>
        <dbReference type="ARBA" id="ARBA00023125"/>
    </source>
</evidence>
<dbReference type="Proteomes" id="UP000053176">
    <property type="component" value="Unassembled WGS sequence"/>
</dbReference>
<dbReference type="SMART" id="SM00857">
    <property type="entry name" value="Resolvase"/>
    <property type="match status" value="1"/>
</dbReference>
<evidence type="ECO:0000313" key="8">
    <source>
        <dbReference type="Proteomes" id="UP000053176"/>
    </source>
</evidence>
<keyword evidence="2" id="KW-0238">DNA-binding</keyword>
<dbReference type="InterPro" id="IPR050639">
    <property type="entry name" value="SSR_resolvase"/>
</dbReference>
<sequence>MKALLYARVSSKEQEKEGFSIPAQCKLLRDYAIQNRFRVVEEYVDVETAKNTGRTNFGEMVKYLRKHPGVCIILVEKTDRLYRNLKDWVTLDELDVEIHLAKEGVVLSRDSRSSEKFMHGIKVLMAKNYIDNLSEEARKGQMEKAEQGIWPSKAPLGYLNVTASDGKKVIQPDPVLAPVVTKMFERYATGQYSIKALTKGGSRRWTYLTQERQSGAGEHCAHHSAQPALHRAVSMEWQAASRQARAVNIDRAMGTGARRVGGSAHHANAFLWL</sequence>
<evidence type="ECO:0000256" key="5">
    <source>
        <dbReference type="PROSITE-ProRule" id="PRU10137"/>
    </source>
</evidence>
<evidence type="ECO:0000259" key="6">
    <source>
        <dbReference type="PROSITE" id="PS51736"/>
    </source>
</evidence>
<dbReference type="GO" id="GO:0000150">
    <property type="term" value="F:DNA strand exchange activity"/>
    <property type="evidence" value="ECO:0007669"/>
    <property type="project" value="InterPro"/>
</dbReference>
<dbReference type="PROSITE" id="PS00397">
    <property type="entry name" value="RECOMBINASES_1"/>
    <property type="match status" value="1"/>
</dbReference>
<organism evidence="7 8">
    <name type="scientific">Rhizobium loti</name>
    <name type="common">Mesorhizobium loti</name>
    <dbReference type="NCBI Taxonomy" id="381"/>
    <lineage>
        <taxon>Bacteria</taxon>
        <taxon>Pseudomonadati</taxon>
        <taxon>Pseudomonadota</taxon>
        <taxon>Alphaproteobacteria</taxon>
        <taxon>Hyphomicrobiales</taxon>
        <taxon>Phyllobacteriaceae</taxon>
        <taxon>Mesorhizobium</taxon>
    </lineage>
</organism>
<dbReference type="PANTHER" id="PTHR30461:SF23">
    <property type="entry name" value="DNA RECOMBINASE-RELATED"/>
    <property type="match status" value="1"/>
</dbReference>
<dbReference type="InterPro" id="IPR006119">
    <property type="entry name" value="Resolv_N"/>
</dbReference>
<evidence type="ECO:0000256" key="4">
    <source>
        <dbReference type="PIRSR" id="PIRSR606118-50"/>
    </source>
</evidence>
<dbReference type="SUPFAM" id="SSF53041">
    <property type="entry name" value="Resolvase-like"/>
    <property type="match status" value="1"/>
</dbReference>
<gene>
    <name evidence="7" type="ORF">AU467_23920</name>
</gene>
<dbReference type="GO" id="GO:0015074">
    <property type="term" value="P:DNA integration"/>
    <property type="evidence" value="ECO:0007669"/>
    <property type="project" value="UniProtKB-KW"/>
</dbReference>
<protein>
    <recommendedName>
        <fullName evidence="6">Resolvase/invertase-type recombinase catalytic domain-containing protein</fullName>
    </recommendedName>
</protein>
<dbReference type="PROSITE" id="PS51736">
    <property type="entry name" value="RECOMBINASES_3"/>
    <property type="match status" value="1"/>
</dbReference>
<feature type="domain" description="Resolvase/invertase-type recombinase catalytic" evidence="6">
    <location>
        <begin position="2"/>
        <end position="148"/>
    </location>
</feature>
<reference evidence="7 8" key="1">
    <citation type="submission" date="2015-12" db="EMBL/GenBank/DDBJ databases">
        <title>Draft genome sequence of Mesorhizobium sp. UFLA 01-765, a multitolerant efficient symbiont and plant-growth promoting strain isolated from Zn-mining soil using Leucaena leucocephala as a trap plant.</title>
        <authorList>
            <person name="Rangel W.M."/>
            <person name="Thijs S."/>
            <person name="Longatti S.M."/>
            <person name="Moreira F.M."/>
            <person name="Weyens N."/>
            <person name="Vangronsveld J."/>
            <person name="Van Hamme J.D."/>
            <person name="Bottos E.M."/>
            <person name="Rineau F."/>
        </authorList>
    </citation>
    <scope>NUCLEOTIDE SEQUENCE [LARGE SCALE GENOMIC DNA]</scope>
    <source>
        <strain evidence="7 8">UFLA 01-765</strain>
    </source>
</reference>
<proteinExistence type="predicted"/>
<keyword evidence="3" id="KW-0233">DNA recombination</keyword>
<evidence type="ECO:0000256" key="1">
    <source>
        <dbReference type="ARBA" id="ARBA00022908"/>
    </source>
</evidence>
<dbReference type="InterPro" id="IPR036162">
    <property type="entry name" value="Resolvase-like_N_sf"/>
</dbReference>
<dbReference type="EMBL" id="LPWA01000111">
    <property type="protein sequence ID" value="KUM25902.1"/>
    <property type="molecule type" value="Genomic_DNA"/>
</dbReference>
<dbReference type="InterPro" id="IPR006118">
    <property type="entry name" value="Recombinase_CS"/>
</dbReference>
<dbReference type="Gene3D" id="3.90.1750.20">
    <property type="entry name" value="Putative Large Serine Recombinase, Chain B, Domain 2"/>
    <property type="match status" value="1"/>
</dbReference>
<dbReference type="PANTHER" id="PTHR30461">
    <property type="entry name" value="DNA-INVERTASE FROM LAMBDOID PROPHAGE"/>
    <property type="match status" value="1"/>
</dbReference>
<feature type="active site" description="O-(5'-phospho-DNA)-serine intermediate" evidence="4 5">
    <location>
        <position position="10"/>
    </location>
</feature>
<dbReference type="Pfam" id="PF00239">
    <property type="entry name" value="Resolvase"/>
    <property type="match status" value="1"/>
</dbReference>
<accession>A0A101KS07</accession>
<evidence type="ECO:0000313" key="7">
    <source>
        <dbReference type="EMBL" id="KUM25902.1"/>
    </source>
</evidence>
<dbReference type="AlphaFoldDB" id="A0A101KS07"/>